<dbReference type="InterPro" id="IPR014729">
    <property type="entry name" value="Rossmann-like_a/b/a_fold"/>
</dbReference>
<comment type="caution">
    <text evidence="4">The sequence shown here is derived from an EMBL/GenBank/DDBJ whole genome shotgun (WGS) entry which is preliminary data.</text>
</comment>
<evidence type="ECO:0000256" key="1">
    <source>
        <dbReference type="ARBA" id="ARBA00008791"/>
    </source>
</evidence>
<name>A0A919K868_9ACTN</name>
<organism evidence="4 5">
    <name type="scientific">Actinoplanes siamensis</name>
    <dbReference type="NCBI Taxonomy" id="1223317"/>
    <lineage>
        <taxon>Bacteria</taxon>
        <taxon>Bacillati</taxon>
        <taxon>Actinomycetota</taxon>
        <taxon>Actinomycetes</taxon>
        <taxon>Micromonosporales</taxon>
        <taxon>Micromonosporaceae</taxon>
        <taxon>Actinoplanes</taxon>
    </lineage>
</organism>
<evidence type="ECO:0000259" key="3">
    <source>
        <dbReference type="Pfam" id="PF00582"/>
    </source>
</evidence>
<dbReference type="SUPFAM" id="SSF52402">
    <property type="entry name" value="Adenine nucleotide alpha hydrolases-like"/>
    <property type="match status" value="1"/>
</dbReference>
<evidence type="ECO:0000313" key="4">
    <source>
        <dbReference type="EMBL" id="GIF02767.1"/>
    </source>
</evidence>
<sequence>MRVRSRPRTPVTGGDAPPRDAAERHRLAQQLVPWQGKYPQVPVETVISTDSAAAMLTEISHGTRLIVVGSHGHGLFTGTLLGSTAVQLLRHADCPVLVVRG</sequence>
<reference evidence="4" key="1">
    <citation type="submission" date="2021-01" db="EMBL/GenBank/DDBJ databases">
        <title>Whole genome shotgun sequence of Actinoplanes siamensis NBRC 109076.</title>
        <authorList>
            <person name="Komaki H."/>
            <person name="Tamura T."/>
        </authorList>
    </citation>
    <scope>NUCLEOTIDE SEQUENCE</scope>
    <source>
        <strain evidence="4">NBRC 109076</strain>
    </source>
</reference>
<dbReference type="InterPro" id="IPR006016">
    <property type="entry name" value="UspA"/>
</dbReference>
<comment type="similarity">
    <text evidence="1">Belongs to the universal stress protein A family.</text>
</comment>
<evidence type="ECO:0000313" key="5">
    <source>
        <dbReference type="Proteomes" id="UP000629619"/>
    </source>
</evidence>
<proteinExistence type="inferred from homology"/>
<evidence type="ECO:0000256" key="2">
    <source>
        <dbReference type="SAM" id="MobiDB-lite"/>
    </source>
</evidence>
<dbReference type="InterPro" id="IPR006015">
    <property type="entry name" value="Universal_stress_UspA"/>
</dbReference>
<dbReference type="Pfam" id="PF00582">
    <property type="entry name" value="Usp"/>
    <property type="match status" value="1"/>
</dbReference>
<dbReference type="PRINTS" id="PR01438">
    <property type="entry name" value="UNVRSLSTRESS"/>
</dbReference>
<dbReference type="RefSeq" id="WP_203676437.1">
    <property type="nucleotide sequence ID" value="NZ_BOMW01000004.1"/>
</dbReference>
<dbReference type="AlphaFoldDB" id="A0A919K868"/>
<dbReference type="Proteomes" id="UP000629619">
    <property type="component" value="Unassembled WGS sequence"/>
</dbReference>
<feature type="domain" description="UspA" evidence="3">
    <location>
        <begin position="14"/>
        <end position="100"/>
    </location>
</feature>
<dbReference type="Gene3D" id="3.40.50.620">
    <property type="entry name" value="HUPs"/>
    <property type="match status" value="1"/>
</dbReference>
<accession>A0A919K868</accession>
<dbReference type="EMBL" id="BOMW01000004">
    <property type="protein sequence ID" value="GIF02767.1"/>
    <property type="molecule type" value="Genomic_DNA"/>
</dbReference>
<gene>
    <name evidence="4" type="ORF">Asi03nite_03050</name>
</gene>
<protein>
    <recommendedName>
        <fullName evidence="3">UspA domain-containing protein</fullName>
    </recommendedName>
</protein>
<feature type="region of interest" description="Disordered" evidence="2">
    <location>
        <begin position="1"/>
        <end position="22"/>
    </location>
</feature>
<keyword evidence="5" id="KW-1185">Reference proteome</keyword>